<proteinExistence type="predicted"/>
<feature type="compositionally biased region" description="Low complexity" evidence="1">
    <location>
        <begin position="21"/>
        <end position="35"/>
    </location>
</feature>
<name>A0ABX1JR42_9MICC</name>
<gene>
    <name evidence="2" type="ORF">HER39_14535</name>
</gene>
<dbReference type="Proteomes" id="UP000523795">
    <property type="component" value="Unassembled WGS sequence"/>
</dbReference>
<evidence type="ECO:0000313" key="2">
    <source>
        <dbReference type="EMBL" id="NKX51759.1"/>
    </source>
</evidence>
<dbReference type="EMBL" id="JAAZSR010000302">
    <property type="protein sequence ID" value="NKX51759.1"/>
    <property type="molecule type" value="Genomic_DNA"/>
</dbReference>
<feature type="region of interest" description="Disordered" evidence="1">
    <location>
        <begin position="1"/>
        <end position="49"/>
    </location>
</feature>
<evidence type="ECO:0000256" key="1">
    <source>
        <dbReference type="SAM" id="MobiDB-lite"/>
    </source>
</evidence>
<comment type="caution">
    <text evidence="2">The sequence shown here is derived from an EMBL/GenBank/DDBJ whole genome shotgun (WGS) entry which is preliminary data.</text>
</comment>
<feature type="compositionally biased region" description="Basic and acidic residues" evidence="1">
    <location>
        <begin position="1"/>
        <end position="10"/>
    </location>
</feature>
<organism evidence="2 3">
    <name type="scientific">Arthrobacter deserti</name>
    <dbReference type="NCBI Taxonomy" id="1742687"/>
    <lineage>
        <taxon>Bacteria</taxon>
        <taxon>Bacillati</taxon>
        <taxon>Actinomycetota</taxon>
        <taxon>Actinomycetes</taxon>
        <taxon>Micrococcales</taxon>
        <taxon>Micrococcaceae</taxon>
        <taxon>Arthrobacter</taxon>
    </lineage>
</organism>
<reference evidence="2 3" key="1">
    <citation type="submission" date="2020-04" db="EMBL/GenBank/DDBJ databases">
        <authorList>
            <person name="Liu S."/>
        </authorList>
    </citation>
    <scope>NUCLEOTIDE SEQUENCE [LARGE SCALE GENOMIC DNA]</scope>
    <source>
        <strain evidence="2 3">CGMCC 1.15091</strain>
    </source>
</reference>
<keyword evidence="3" id="KW-1185">Reference proteome</keyword>
<sequence length="49" mass="5231">MEKEPEKKPEPGQQEGGPAGGAAAPPVEEQNPVDTDNPDDNPPLPRVWN</sequence>
<accession>A0ABX1JR42</accession>
<evidence type="ECO:0000313" key="3">
    <source>
        <dbReference type="Proteomes" id="UP000523795"/>
    </source>
</evidence>
<feature type="compositionally biased region" description="Pro residues" evidence="1">
    <location>
        <begin position="40"/>
        <end position="49"/>
    </location>
</feature>
<protein>
    <submittedName>
        <fullName evidence="2">Uncharacterized protein</fullName>
    </submittedName>
</protein>